<evidence type="ECO:0000313" key="1">
    <source>
        <dbReference type="EMBL" id="GAF96066.1"/>
    </source>
</evidence>
<comment type="caution">
    <text evidence="1">The sequence shown here is derived from an EMBL/GenBank/DDBJ whole genome shotgun (WGS) entry which is preliminary data.</text>
</comment>
<dbReference type="EMBL" id="BARS01015940">
    <property type="protein sequence ID" value="GAF96066.1"/>
    <property type="molecule type" value="Genomic_DNA"/>
</dbReference>
<dbReference type="AlphaFoldDB" id="X0U9T1"/>
<proteinExistence type="predicted"/>
<name>X0U9T1_9ZZZZ</name>
<feature type="non-terminal residue" evidence="1">
    <location>
        <position position="1"/>
    </location>
</feature>
<reference evidence="1" key="1">
    <citation type="journal article" date="2014" name="Front. Microbiol.">
        <title>High frequency of phylogenetically diverse reductive dehalogenase-homologous genes in deep subseafloor sedimentary metagenomes.</title>
        <authorList>
            <person name="Kawai M."/>
            <person name="Futagami T."/>
            <person name="Toyoda A."/>
            <person name="Takaki Y."/>
            <person name="Nishi S."/>
            <person name="Hori S."/>
            <person name="Arai W."/>
            <person name="Tsubouchi T."/>
            <person name="Morono Y."/>
            <person name="Uchiyama I."/>
            <person name="Ito T."/>
            <person name="Fujiyama A."/>
            <person name="Inagaki F."/>
            <person name="Takami H."/>
        </authorList>
    </citation>
    <scope>NUCLEOTIDE SEQUENCE</scope>
    <source>
        <strain evidence="1">Expedition CK06-06</strain>
    </source>
</reference>
<organism evidence="1">
    <name type="scientific">marine sediment metagenome</name>
    <dbReference type="NCBI Taxonomy" id="412755"/>
    <lineage>
        <taxon>unclassified sequences</taxon>
        <taxon>metagenomes</taxon>
        <taxon>ecological metagenomes</taxon>
    </lineage>
</organism>
<gene>
    <name evidence="1" type="ORF">S01H1_26309</name>
</gene>
<sequence>GIKGAEYGIINSNIAAAEFGTVVLAKPKTHSEPVPFGLAADYIKRLTISNGDGKETFTDLDLADQSLVFGHAEIRLV</sequence>
<protein>
    <submittedName>
        <fullName evidence="1">Uncharacterized protein</fullName>
    </submittedName>
</protein>
<accession>X0U9T1</accession>